<reference evidence="4 5" key="1">
    <citation type="submission" date="2021-01" db="EMBL/GenBank/DDBJ databases">
        <authorList>
            <person name="Ruan W."/>
            <person name="Khan S.A."/>
            <person name="Jeon C.O."/>
        </authorList>
    </citation>
    <scope>NUCLEOTIDE SEQUENCE [LARGE SCALE GENOMIC DNA]</scope>
    <source>
        <strain evidence="4 5">R798</strain>
    </source>
</reference>
<proteinExistence type="predicted"/>
<evidence type="ECO:0000313" key="5">
    <source>
        <dbReference type="Proteomes" id="UP000809349"/>
    </source>
</evidence>
<organism evidence="4 5">
    <name type="scientific">Massilia soli</name>
    <dbReference type="NCBI Taxonomy" id="2792854"/>
    <lineage>
        <taxon>Bacteria</taxon>
        <taxon>Pseudomonadati</taxon>
        <taxon>Pseudomonadota</taxon>
        <taxon>Betaproteobacteria</taxon>
        <taxon>Burkholderiales</taxon>
        <taxon>Oxalobacteraceae</taxon>
        <taxon>Telluria group</taxon>
        <taxon>Massilia</taxon>
    </lineage>
</organism>
<reference evidence="4 5" key="2">
    <citation type="submission" date="2021-08" db="EMBL/GenBank/DDBJ databases">
        <title>Massilia sp. R798.</title>
        <authorList>
            <person name="Baek J.H."/>
            <person name="Jung H.S."/>
            <person name="Kim K.R."/>
            <person name="Jeon C.O."/>
        </authorList>
    </citation>
    <scope>NUCLEOTIDE SEQUENCE [LARGE SCALE GENOMIC DNA]</scope>
    <source>
        <strain evidence="4 5">R798</strain>
    </source>
</reference>
<dbReference type="InterPro" id="IPR015059">
    <property type="entry name" value="Ca_cell_adhesion_N_dom"/>
</dbReference>
<dbReference type="RefSeq" id="WP_223471183.1">
    <property type="nucleotide sequence ID" value="NZ_JAFBIL020000011.1"/>
</dbReference>
<dbReference type="Gene3D" id="2.60.20.10">
    <property type="entry name" value="Crystallins"/>
    <property type="match status" value="1"/>
</dbReference>
<evidence type="ECO:0000256" key="2">
    <source>
        <dbReference type="SAM" id="SignalP"/>
    </source>
</evidence>
<dbReference type="EMBL" id="JAFBIL020000011">
    <property type="protein sequence ID" value="MBZ2210026.1"/>
    <property type="molecule type" value="Genomic_DNA"/>
</dbReference>
<feature type="region of interest" description="Disordered" evidence="1">
    <location>
        <begin position="33"/>
        <end position="84"/>
    </location>
</feature>
<feature type="signal peptide" evidence="2">
    <location>
        <begin position="1"/>
        <end position="30"/>
    </location>
</feature>
<dbReference type="Proteomes" id="UP000809349">
    <property type="component" value="Unassembled WGS sequence"/>
</dbReference>
<dbReference type="Pfam" id="PF08964">
    <property type="entry name" value="Crystall_3"/>
    <property type="match status" value="1"/>
</dbReference>
<keyword evidence="5" id="KW-1185">Reference proteome</keyword>
<dbReference type="SUPFAM" id="SSF49695">
    <property type="entry name" value="gamma-Crystallin-like"/>
    <property type="match status" value="1"/>
</dbReference>
<feature type="compositionally biased region" description="Low complexity" evidence="1">
    <location>
        <begin position="60"/>
        <end position="70"/>
    </location>
</feature>
<sequence length="199" mass="20811">MSYMNNGSSQLALCFALALALAGVAAPASAQSEQAKTEANGTDQASPATPGQTAQGGTGTSRTESGTGQSAQKGQPSKDRAAGTTPHVFVLIPVDLAAREASTKSGCWAKIYDGENYMGDTLTLTGPISLADMSGPFGLNWDDRVNSIELGPKAMMTVYDNEGFRDQVAMFKGGQKVPDISRKLGFFDEFASIRITCAK</sequence>
<feature type="chain" id="PRO_5045050466" description="Calcium-dependent cell adhesion molecule N-terminal domain-containing protein" evidence="2">
    <location>
        <begin position="31"/>
        <end position="199"/>
    </location>
</feature>
<accession>A0ABS7SVP0</accession>
<feature type="domain" description="Calcium-dependent cell adhesion molecule N-terminal" evidence="3">
    <location>
        <begin position="106"/>
        <end position="192"/>
    </location>
</feature>
<comment type="caution">
    <text evidence="4">The sequence shown here is derived from an EMBL/GenBank/DDBJ whole genome shotgun (WGS) entry which is preliminary data.</text>
</comment>
<feature type="compositionally biased region" description="Polar residues" evidence="1">
    <location>
        <begin position="33"/>
        <end position="46"/>
    </location>
</feature>
<gene>
    <name evidence="4" type="ORF">I4X03_022410</name>
</gene>
<name>A0ABS7SVP0_9BURK</name>
<evidence type="ECO:0000313" key="4">
    <source>
        <dbReference type="EMBL" id="MBZ2210026.1"/>
    </source>
</evidence>
<keyword evidence="2" id="KW-0732">Signal</keyword>
<evidence type="ECO:0000259" key="3">
    <source>
        <dbReference type="Pfam" id="PF08964"/>
    </source>
</evidence>
<evidence type="ECO:0000256" key="1">
    <source>
        <dbReference type="SAM" id="MobiDB-lite"/>
    </source>
</evidence>
<protein>
    <recommendedName>
        <fullName evidence="3">Calcium-dependent cell adhesion molecule N-terminal domain-containing protein</fullName>
    </recommendedName>
</protein>
<dbReference type="InterPro" id="IPR011024">
    <property type="entry name" value="G_crystallin-like"/>
</dbReference>